<keyword evidence="12" id="KW-0813">Transport</keyword>
<evidence type="ECO:0000256" key="6">
    <source>
        <dbReference type="ARBA" id="ARBA00023053"/>
    </source>
</evidence>
<organism evidence="13 14">
    <name type="scientific">Denitromonas iodatirespirans</name>
    <dbReference type="NCBI Taxonomy" id="2795389"/>
    <lineage>
        <taxon>Bacteria</taxon>
        <taxon>Pseudomonadati</taxon>
        <taxon>Pseudomonadota</taxon>
        <taxon>Betaproteobacteria</taxon>
        <taxon>Rhodocyclales</taxon>
        <taxon>Zoogloeaceae</taxon>
        <taxon>Denitromonas</taxon>
    </lineage>
</organism>
<gene>
    <name evidence="12 13" type="primary">crcB</name>
    <name evidence="12" type="synonym">fluC</name>
    <name evidence="13" type="ORF">I8J34_12870</name>
</gene>
<keyword evidence="7 12" id="KW-0406">Ion transport</keyword>
<evidence type="ECO:0000313" key="14">
    <source>
        <dbReference type="Proteomes" id="UP000694660"/>
    </source>
</evidence>
<dbReference type="GO" id="GO:0062054">
    <property type="term" value="F:fluoride channel activity"/>
    <property type="evidence" value="ECO:0007669"/>
    <property type="project" value="UniProtKB-UniRule"/>
</dbReference>
<dbReference type="Pfam" id="PF02537">
    <property type="entry name" value="CRCB"/>
    <property type="match status" value="1"/>
</dbReference>
<keyword evidence="2 12" id="KW-1003">Cell membrane</keyword>
<comment type="activity regulation">
    <text evidence="12">Na(+) is not transported, but it plays an essential structural role and its presence is essential for fluoride channel function.</text>
</comment>
<evidence type="ECO:0000256" key="5">
    <source>
        <dbReference type="ARBA" id="ARBA00022989"/>
    </source>
</evidence>
<protein>
    <recommendedName>
        <fullName evidence="12">Fluoride-specific ion channel FluC</fullName>
    </recommendedName>
</protein>
<evidence type="ECO:0000256" key="2">
    <source>
        <dbReference type="ARBA" id="ARBA00022475"/>
    </source>
</evidence>
<feature type="transmembrane region" description="Helical" evidence="12">
    <location>
        <begin position="99"/>
        <end position="125"/>
    </location>
</feature>
<dbReference type="GO" id="GO:0005886">
    <property type="term" value="C:plasma membrane"/>
    <property type="evidence" value="ECO:0007669"/>
    <property type="project" value="UniProtKB-SubCell"/>
</dbReference>
<evidence type="ECO:0000256" key="8">
    <source>
        <dbReference type="ARBA" id="ARBA00023136"/>
    </source>
</evidence>
<sequence length="127" mass="13442">MNPTGFLAVGVGAALGAWIRWWLGVRLNPLFLQLPLGTLAANLLGGYLIGVALAFFAHQPALPPEVRWFLITGFLGALTTFSTFSAEVVTMIGAGQYGWALATAGLHLIGSLLMTGLGIVTFQWLQA</sequence>
<feature type="transmembrane region" description="Helical" evidence="12">
    <location>
        <begin position="68"/>
        <end position="92"/>
    </location>
</feature>
<comment type="similarity">
    <text evidence="10 12">Belongs to the fluoride channel Fluc/FEX (TC 1.A.43) family.</text>
</comment>
<keyword evidence="14" id="KW-1185">Reference proteome</keyword>
<feature type="transmembrane region" description="Helical" evidence="12">
    <location>
        <begin position="30"/>
        <end position="56"/>
    </location>
</feature>
<evidence type="ECO:0000256" key="11">
    <source>
        <dbReference type="ARBA" id="ARBA00035585"/>
    </source>
</evidence>
<keyword evidence="12" id="KW-0479">Metal-binding</keyword>
<keyword evidence="9 12" id="KW-0407">Ion channel</keyword>
<comment type="function">
    <text evidence="12">Fluoride-specific ion channel. Important for reducing fluoride concentration in the cell, thus reducing its toxicity.</text>
</comment>
<dbReference type="HAMAP" id="MF_00454">
    <property type="entry name" value="FluC"/>
    <property type="match status" value="1"/>
</dbReference>
<keyword evidence="3" id="KW-0997">Cell inner membrane</keyword>
<comment type="catalytic activity">
    <reaction evidence="11">
        <text>fluoride(in) = fluoride(out)</text>
        <dbReference type="Rhea" id="RHEA:76159"/>
        <dbReference type="ChEBI" id="CHEBI:17051"/>
    </reaction>
    <physiologicalReaction direction="left-to-right" evidence="11">
        <dbReference type="Rhea" id="RHEA:76160"/>
    </physiologicalReaction>
</comment>
<dbReference type="RefSeq" id="WP_214361851.1">
    <property type="nucleotide sequence ID" value="NZ_JAEKFT010000013.1"/>
</dbReference>
<dbReference type="Proteomes" id="UP000694660">
    <property type="component" value="Unassembled WGS sequence"/>
</dbReference>
<dbReference type="PANTHER" id="PTHR28259:SF1">
    <property type="entry name" value="FLUORIDE EXPORT PROTEIN 1-RELATED"/>
    <property type="match status" value="1"/>
</dbReference>
<evidence type="ECO:0000256" key="12">
    <source>
        <dbReference type="HAMAP-Rule" id="MF_00454"/>
    </source>
</evidence>
<keyword evidence="8 12" id="KW-0472">Membrane</keyword>
<dbReference type="GO" id="GO:0140114">
    <property type="term" value="P:cellular detoxification of fluoride"/>
    <property type="evidence" value="ECO:0007669"/>
    <property type="project" value="UniProtKB-UniRule"/>
</dbReference>
<keyword evidence="4 12" id="KW-0812">Transmembrane</keyword>
<feature type="transmembrane region" description="Helical" evidence="12">
    <location>
        <begin position="6"/>
        <end position="23"/>
    </location>
</feature>
<proteinExistence type="inferred from homology"/>
<feature type="binding site" evidence="12">
    <location>
        <position position="76"/>
    </location>
    <ligand>
        <name>Na(+)</name>
        <dbReference type="ChEBI" id="CHEBI:29101"/>
        <note>structural</note>
    </ligand>
</feature>
<dbReference type="NCBIfam" id="NF010792">
    <property type="entry name" value="PRK14196.1"/>
    <property type="match status" value="1"/>
</dbReference>
<evidence type="ECO:0000256" key="3">
    <source>
        <dbReference type="ARBA" id="ARBA00022519"/>
    </source>
</evidence>
<evidence type="ECO:0000256" key="7">
    <source>
        <dbReference type="ARBA" id="ARBA00023065"/>
    </source>
</evidence>
<name>A0A944H951_DENI1</name>
<dbReference type="AlphaFoldDB" id="A0A944H951"/>
<dbReference type="PANTHER" id="PTHR28259">
    <property type="entry name" value="FLUORIDE EXPORT PROTEIN 1-RELATED"/>
    <property type="match status" value="1"/>
</dbReference>
<keyword evidence="6 12" id="KW-0915">Sodium</keyword>
<dbReference type="NCBIfam" id="TIGR00494">
    <property type="entry name" value="crcB"/>
    <property type="match status" value="1"/>
</dbReference>
<dbReference type="InterPro" id="IPR003691">
    <property type="entry name" value="FluC"/>
</dbReference>
<comment type="caution">
    <text evidence="13">The sequence shown here is derived from an EMBL/GenBank/DDBJ whole genome shotgun (WGS) entry which is preliminary data.</text>
</comment>
<keyword evidence="5 12" id="KW-1133">Transmembrane helix</keyword>
<evidence type="ECO:0000313" key="13">
    <source>
        <dbReference type="EMBL" id="MBT0962065.1"/>
    </source>
</evidence>
<evidence type="ECO:0000256" key="1">
    <source>
        <dbReference type="ARBA" id="ARBA00004651"/>
    </source>
</evidence>
<feature type="binding site" evidence="12">
    <location>
        <position position="79"/>
    </location>
    <ligand>
        <name>Na(+)</name>
        <dbReference type="ChEBI" id="CHEBI:29101"/>
        <note>structural</note>
    </ligand>
</feature>
<evidence type="ECO:0000256" key="9">
    <source>
        <dbReference type="ARBA" id="ARBA00023303"/>
    </source>
</evidence>
<dbReference type="GO" id="GO:0046872">
    <property type="term" value="F:metal ion binding"/>
    <property type="evidence" value="ECO:0007669"/>
    <property type="project" value="UniProtKB-KW"/>
</dbReference>
<accession>A0A944H951</accession>
<comment type="subcellular location">
    <subcellularLocation>
        <location evidence="1 12">Cell membrane</location>
        <topology evidence="1 12">Multi-pass membrane protein</topology>
    </subcellularLocation>
</comment>
<evidence type="ECO:0000256" key="10">
    <source>
        <dbReference type="ARBA" id="ARBA00035120"/>
    </source>
</evidence>
<dbReference type="EMBL" id="JAEKFT010000013">
    <property type="protein sequence ID" value="MBT0962065.1"/>
    <property type="molecule type" value="Genomic_DNA"/>
</dbReference>
<evidence type="ECO:0000256" key="4">
    <source>
        <dbReference type="ARBA" id="ARBA00022692"/>
    </source>
</evidence>
<reference evidence="14" key="1">
    <citation type="journal article" date="2022" name="ISME J.">
        <title>Genetic and phylogenetic analysis of dissimilatory iodate-reducing bacteria identifies potential niches across the world's oceans.</title>
        <authorList>
            <person name="Reyes-Umana V."/>
            <person name="Henning Z."/>
            <person name="Lee K."/>
            <person name="Barnum T.P."/>
            <person name="Coates J.D."/>
        </authorList>
    </citation>
    <scope>NUCLEOTIDE SEQUENCE [LARGE SCALE GENOMIC DNA]</scope>
    <source>
        <strain evidence="14">IR12</strain>
    </source>
</reference>